<dbReference type="PANTHER" id="PTHR43774">
    <property type="entry name" value="PEPTIDE METHIONINE SULFOXIDE REDUCTASE"/>
    <property type="match status" value="1"/>
</dbReference>
<keyword evidence="7" id="KW-1185">Reference proteome</keyword>
<dbReference type="Proteomes" id="UP000501168">
    <property type="component" value="Chromosome"/>
</dbReference>
<evidence type="ECO:0000259" key="5">
    <source>
        <dbReference type="Pfam" id="PF01625"/>
    </source>
</evidence>
<dbReference type="AlphaFoldDB" id="A0A6G9ICG1"/>
<dbReference type="FunCoup" id="A0A6G9ICG1">
    <property type="interactions" value="497"/>
</dbReference>
<evidence type="ECO:0000256" key="1">
    <source>
        <dbReference type="ARBA" id="ARBA00023002"/>
    </source>
</evidence>
<comment type="function">
    <text evidence="4">Has an important function as a repair enzyme for proteins that have been inactivated by oxidation. Catalyzes the reversible oxidation-reduction of methionine sulfoxide in proteins to methionine.</text>
</comment>
<dbReference type="NCBIfam" id="TIGR00401">
    <property type="entry name" value="msrA"/>
    <property type="match status" value="1"/>
</dbReference>
<protein>
    <recommendedName>
        <fullName evidence="4">Peptide methionine sulfoxide reductase MsrA</fullName>
        <shortName evidence="4">Protein-methionine-S-oxide reductase</shortName>
        <ecNumber evidence="4">1.8.4.11</ecNumber>
    </recommendedName>
    <alternativeName>
        <fullName evidence="4">Peptide-methionine (S)-S-oxide reductase</fullName>
        <shortName evidence="4">Peptide Met(O) reductase</shortName>
    </alternativeName>
</protein>
<comment type="catalytic activity">
    <reaction evidence="2 4">
        <text>L-methionyl-[protein] + [thioredoxin]-disulfide + H2O = L-methionyl-(S)-S-oxide-[protein] + [thioredoxin]-dithiol</text>
        <dbReference type="Rhea" id="RHEA:14217"/>
        <dbReference type="Rhea" id="RHEA-COMP:10698"/>
        <dbReference type="Rhea" id="RHEA-COMP:10700"/>
        <dbReference type="Rhea" id="RHEA-COMP:12313"/>
        <dbReference type="Rhea" id="RHEA-COMP:12315"/>
        <dbReference type="ChEBI" id="CHEBI:15377"/>
        <dbReference type="ChEBI" id="CHEBI:16044"/>
        <dbReference type="ChEBI" id="CHEBI:29950"/>
        <dbReference type="ChEBI" id="CHEBI:44120"/>
        <dbReference type="ChEBI" id="CHEBI:50058"/>
        <dbReference type="EC" id="1.8.4.11"/>
    </reaction>
</comment>
<accession>A0A6G9ICG1</accession>
<dbReference type="PANTHER" id="PTHR43774:SF1">
    <property type="entry name" value="PEPTIDE METHIONINE SULFOXIDE REDUCTASE MSRA 2"/>
    <property type="match status" value="1"/>
</dbReference>
<dbReference type="KEGG" id="orb:IPMB12_06640"/>
<dbReference type="HAMAP" id="MF_01401">
    <property type="entry name" value="MsrA"/>
    <property type="match status" value="1"/>
</dbReference>
<dbReference type="InterPro" id="IPR002569">
    <property type="entry name" value="Met_Sox_Rdtase_MsrA_dom"/>
</dbReference>
<sequence length="178" mass="20879">MVESHFEKATFAGGCFWCMVKPFDTYDGIESVVSGYTGGHVENPTYQEVCRETTGHVEAVQITFDPAIISYDELLEIYWQQIDPTDGGGQFADRGESYRPVIFYHSEEQRLKALASKEQLEKSHLFNHPIRVDILPAKHFYRAEEYHQDYYKKQPEHYQRYRTGSGRARFIETHWNKK</sequence>
<dbReference type="EMBL" id="CP050253">
    <property type="protein sequence ID" value="QIQ21394.1"/>
    <property type="molecule type" value="Genomic_DNA"/>
</dbReference>
<proteinExistence type="inferred from homology"/>
<gene>
    <name evidence="4 6" type="primary">msrA</name>
    <name evidence="6" type="ORF">IPMB12_06640</name>
</gene>
<comment type="catalytic activity">
    <reaction evidence="3 4">
        <text>[thioredoxin]-disulfide + L-methionine + H2O = L-methionine (S)-S-oxide + [thioredoxin]-dithiol</text>
        <dbReference type="Rhea" id="RHEA:19993"/>
        <dbReference type="Rhea" id="RHEA-COMP:10698"/>
        <dbReference type="Rhea" id="RHEA-COMP:10700"/>
        <dbReference type="ChEBI" id="CHEBI:15377"/>
        <dbReference type="ChEBI" id="CHEBI:29950"/>
        <dbReference type="ChEBI" id="CHEBI:50058"/>
        <dbReference type="ChEBI" id="CHEBI:57844"/>
        <dbReference type="ChEBI" id="CHEBI:58772"/>
        <dbReference type="EC" id="1.8.4.11"/>
    </reaction>
</comment>
<dbReference type="Pfam" id="PF01625">
    <property type="entry name" value="PMSR"/>
    <property type="match status" value="1"/>
</dbReference>
<evidence type="ECO:0000256" key="4">
    <source>
        <dbReference type="HAMAP-Rule" id="MF_01401"/>
    </source>
</evidence>
<dbReference type="InParanoid" id="A0A6G9ICG1"/>
<feature type="active site" evidence="4">
    <location>
        <position position="15"/>
    </location>
</feature>
<name>A0A6G9ICG1_9GAMM</name>
<evidence type="ECO:0000313" key="6">
    <source>
        <dbReference type="EMBL" id="QIQ21394.1"/>
    </source>
</evidence>
<dbReference type="EC" id="1.8.4.11" evidence="4"/>
<comment type="similarity">
    <text evidence="4">Belongs to the MsrA Met sulfoxide reductase family.</text>
</comment>
<feature type="domain" description="Peptide methionine sulphoxide reductase MsrA" evidence="5">
    <location>
        <begin position="8"/>
        <end position="159"/>
    </location>
</feature>
<evidence type="ECO:0000256" key="3">
    <source>
        <dbReference type="ARBA" id="ARBA00048782"/>
    </source>
</evidence>
<dbReference type="GO" id="GO:0008113">
    <property type="term" value="F:peptide-methionine (S)-S-oxide reductase activity"/>
    <property type="evidence" value="ECO:0007669"/>
    <property type="project" value="UniProtKB-UniRule"/>
</dbReference>
<reference evidence="6 7" key="1">
    <citation type="submission" date="2020-03" db="EMBL/GenBank/DDBJ databases">
        <title>Complete genome sequence of Orbus sp. IPMB12 (BCRC 80908).</title>
        <authorList>
            <person name="Lo W.-S."/>
            <person name="Chang T.-H."/>
            <person name="Kuo C.-H."/>
        </authorList>
    </citation>
    <scope>NUCLEOTIDE SEQUENCE [LARGE SCALE GENOMIC DNA]</scope>
    <source>
        <strain evidence="6 7">IPMB12</strain>
    </source>
</reference>
<dbReference type="InterPro" id="IPR036509">
    <property type="entry name" value="Met_Sox_Rdtase_MsrA_sf"/>
</dbReference>
<dbReference type="SUPFAM" id="SSF55068">
    <property type="entry name" value="Peptide methionine sulfoxide reductase"/>
    <property type="match status" value="1"/>
</dbReference>
<dbReference type="RefSeq" id="WP_166916165.1">
    <property type="nucleotide sequence ID" value="NZ_CP050253.1"/>
</dbReference>
<evidence type="ECO:0000313" key="7">
    <source>
        <dbReference type="Proteomes" id="UP000501168"/>
    </source>
</evidence>
<keyword evidence="1 4" id="KW-0560">Oxidoreductase</keyword>
<evidence type="ECO:0000256" key="2">
    <source>
        <dbReference type="ARBA" id="ARBA00047806"/>
    </source>
</evidence>
<dbReference type="Gene3D" id="3.30.1060.10">
    <property type="entry name" value="Peptide methionine sulphoxide reductase MsrA"/>
    <property type="match status" value="1"/>
</dbReference>
<organism evidence="6 7">
    <name type="scientific">Zophobihabitans entericus</name>
    <dbReference type="NCBI Taxonomy" id="1635327"/>
    <lineage>
        <taxon>Bacteria</taxon>
        <taxon>Pseudomonadati</taxon>
        <taxon>Pseudomonadota</taxon>
        <taxon>Gammaproteobacteria</taxon>
        <taxon>Orbales</taxon>
        <taxon>Orbaceae</taxon>
        <taxon>Zophobihabitans</taxon>
    </lineage>
</organism>
<dbReference type="FunFam" id="3.30.1060.10:FF:000003">
    <property type="entry name" value="Peptide methionine sulfoxide reductase MsrA"/>
    <property type="match status" value="1"/>
</dbReference>